<organism evidence="2 3">
    <name type="scientific">Povalibacter uvarum</name>
    <dbReference type="NCBI Taxonomy" id="732238"/>
    <lineage>
        <taxon>Bacteria</taxon>
        <taxon>Pseudomonadati</taxon>
        <taxon>Pseudomonadota</taxon>
        <taxon>Gammaproteobacteria</taxon>
        <taxon>Steroidobacterales</taxon>
        <taxon>Steroidobacteraceae</taxon>
        <taxon>Povalibacter</taxon>
    </lineage>
</organism>
<gene>
    <name evidence="2" type="ORF">HNQ60_004500</name>
</gene>
<keyword evidence="1" id="KW-0812">Transmembrane</keyword>
<reference evidence="2 3" key="1">
    <citation type="submission" date="2020-08" db="EMBL/GenBank/DDBJ databases">
        <title>Genomic Encyclopedia of Type Strains, Phase IV (KMG-IV): sequencing the most valuable type-strain genomes for metagenomic binning, comparative biology and taxonomic classification.</title>
        <authorList>
            <person name="Goeker M."/>
        </authorList>
    </citation>
    <scope>NUCLEOTIDE SEQUENCE [LARGE SCALE GENOMIC DNA]</scope>
    <source>
        <strain evidence="2 3">DSM 26723</strain>
    </source>
</reference>
<accession>A0A841HTS3</accession>
<keyword evidence="3" id="KW-1185">Reference proteome</keyword>
<proteinExistence type="predicted"/>
<name>A0A841HTS3_9GAMM</name>
<evidence type="ECO:0000313" key="3">
    <source>
        <dbReference type="Proteomes" id="UP000588068"/>
    </source>
</evidence>
<evidence type="ECO:0000313" key="2">
    <source>
        <dbReference type="EMBL" id="MBB6095610.1"/>
    </source>
</evidence>
<dbReference type="Proteomes" id="UP000588068">
    <property type="component" value="Unassembled WGS sequence"/>
</dbReference>
<comment type="caution">
    <text evidence="2">The sequence shown here is derived from an EMBL/GenBank/DDBJ whole genome shotgun (WGS) entry which is preliminary data.</text>
</comment>
<keyword evidence="1" id="KW-0472">Membrane</keyword>
<dbReference type="EMBL" id="JACHHZ010000005">
    <property type="protein sequence ID" value="MBB6095610.1"/>
    <property type="molecule type" value="Genomic_DNA"/>
</dbReference>
<protein>
    <submittedName>
        <fullName evidence="2">Uncharacterized protein</fullName>
    </submittedName>
</protein>
<keyword evidence="1" id="KW-1133">Transmembrane helix</keyword>
<sequence length="30" mass="3443">MKEYPMSVLFYVVLFIATCSFGLLTKGNRN</sequence>
<feature type="transmembrane region" description="Helical" evidence="1">
    <location>
        <begin position="6"/>
        <end position="24"/>
    </location>
</feature>
<dbReference type="AlphaFoldDB" id="A0A841HTS3"/>
<evidence type="ECO:0000256" key="1">
    <source>
        <dbReference type="SAM" id="Phobius"/>
    </source>
</evidence>